<organism evidence="10 11">
    <name type="scientific">Rhodovarius crocodyli</name>
    <dbReference type="NCBI Taxonomy" id="1979269"/>
    <lineage>
        <taxon>Bacteria</taxon>
        <taxon>Pseudomonadati</taxon>
        <taxon>Pseudomonadota</taxon>
        <taxon>Alphaproteobacteria</taxon>
        <taxon>Acetobacterales</taxon>
        <taxon>Roseomonadaceae</taxon>
        <taxon>Rhodovarius</taxon>
    </lineage>
</organism>
<comment type="similarity">
    <text evidence="8">Belongs to the binding-protein-dependent transport system permease family.</text>
</comment>
<feature type="transmembrane region" description="Helical" evidence="8">
    <location>
        <begin position="154"/>
        <end position="179"/>
    </location>
</feature>
<feature type="domain" description="ABC transmembrane type-1" evidence="9">
    <location>
        <begin position="42"/>
        <end position="230"/>
    </location>
</feature>
<gene>
    <name evidence="10" type="ORF">EOD42_07910</name>
</gene>
<comment type="caution">
    <text evidence="10">The sequence shown here is derived from an EMBL/GenBank/DDBJ whole genome shotgun (WGS) entry which is preliminary data.</text>
</comment>
<dbReference type="GO" id="GO:0055085">
    <property type="term" value="P:transmembrane transport"/>
    <property type="evidence" value="ECO:0007669"/>
    <property type="project" value="InterPro"/>
</dbReference>
<evidence type="ECO:0000256" key="1">
    <source>
        <dbReference type="ARBA" id="ARBA00004429"/>
    </source>
</evidence>
<dbReference type="Proteomes" id="UP000282957">
    <property type="component" value="Unassembled WGS sequence"/>
</dbReference>
<feature type="transmembrane region" description="Helical" evidence="8">
    <location>
        <begin position="110"/>
        <end position="133"/>
    </location>
</feature>
<keyword evidence="6 8" id="KW-1133">Transmembrane helix</keyword>
<dbReference type="EMBL" id="SACL01000002">
    <property type="protein sequence ID" value="RVT97984.1"/>
    <property type="molecule type" value="Genomic_DNA"/>
</dbReference>
<dbReference type="PANTHER" id="PTHR43357:SF4">
    <property type="entry name" value="INNER MEMBRANE ABC TRANSPORTER PERMEASE PROTEIN YDCV"/>
    <property type="match status" value="1"/>
</dbReference>
<dbReference type="InterPro" id="IPR035906">
    <property type="entry name" value="MetI-like_sf"/>
</dbReference>
<evidence type="ECO:0000256" key="7">
    <source>
        <dbReference type="ARBA" id="ARBA00023136"/>
    </source>
</evidence>
<dbReference type="PANTHER" id="PTHR43357">
    <property type="entry name" value="INNER MEMBRANE ABC TRANSPORTER PERMEASE PROTEIN YDCV"/>
    <property type="match status" value="1"/>
</dbReference>
<evidence type="ECO:0000313" key="11">
    <source>
        <dbReference type="Proteomes" id="UP000282957"/>
    </source>
</evidence>
<dbReference type="PROSITE" id="PS50928">
    <property type="entry name" value="ABC_TM1"/>
    <property type="match status" value="1"/>
</dbReference>
<feature type="transmembrane region" description="Helical" evidence="8">
    <location>
        <begin position="211"/>
        <end position="230"/>
    </location>
</feature>
<dbReference type="OrthoDB" id="7268769at2"/>
<keyword evidence="4" id="KW-0997">Cell inner membrane</keyword>
<name>A0A437MJY0_9PROT</name>
<dbReference type="GO" id="GO:0005886">
    <property type="term" value="C:plasma membrane"/>
    <property type="evidence" value="ECO:0007669"/>
    <property type="project" value="UniProtKB-SubCell"/>
</dbReference>
<keyword evidence="3" id="KW-1003">Cell membrane</keyword>
<reference evidence="10 11" key="1">
    <citation type="submission" date="2019-01" db="EMBL/GenBank/DDBJ databases">
        <authorList>
            <person name="Chen W.-M."/>
        </authorList>
    </citation>
    <scope>NUCLEOTIDE SEQUENCE [LARGE SCALE GENOMIC DNA]</scope>
    <source>
        <strain evidence="10 11">CCP-6</strain>
    </source>
</reference>
<comment type="subcellular location">
    <subcellularLocation>
        <location evidence="1">Cell inner membrane</location>
        <topology evidence="1">Multi-pass membrane protein</topology>
    </subcellularLocation>
    <subcellularLocation>
        <location evidence="8">Cell membrane</location>
        <topology evidence="8">Multi-pass membrane protein</topology>
    </subcellularLocation>
</comment>
<evidence type="ECO:0000256" key="2">
    <source>
        <dbReference type="ARBA" id="ARBA00022448"/>
    </source>
</evidence>
<keyword evidence="7 8" id="KW-0472">Membrane</keyword>
<accession>A0A437MJY0</accession>
<feature type="transmembrane region" description="Helical" evidence="8">
    <location>
        <begin position="42"/>
        <end position="68"/>
    </location>
</feature>
<dbReference type="Pfam" id="PF00528">
    <property type="entry name" value="BPD_transp_1"/>
    <property type="match status" value="1"/>
</dbReference>
<dbReference type="InterPro" id="IPR000515">
    <property type="entry name" value="MetI-like"/>
</dbReference>
<dbReference type="CDD" id="cd06261">
    <property type="entry name" value="TM_PBP2"/>
    <property type="match status" value="1"/>
</dbReference>
<keyword evidence="5 8" id="KW-0812">Transmembrane</keyword>
<proteinExistence type="inferred from homology"/>
<evidence type="ECO:0000256" key="6">
    <source>
        <dbReference type="ARBA" id="ARBA00022989"/>
    </source>
</evidence>
<evidence type="ECO:0000256" key="8">
    <source>
        <dbReference type="RuleBase" id="RU363032"/>
    </source>
</evidence>
<evidence type="ECO:0000256" key="5">
    <source>
        <dbReference type="ARBA" id="ARBA00022692"/>
    </source>
</evidence>
<evidence type="ECO:0000256" key="3">
    <source>
        <dbReference type="ARBA" id="ARBA00022475"/>
    </source>
</evidence>
<keyword evidence="11" id="KW-1185">Reference proteome</keyword>
<evidence type="ECO:0000256" key="4">
    <source>
        <dbReference type="ARBA" id="ARBA00022519"/>
    </source>
</evidence>
<evidence type="ECO:0000313" key="10">
    <source>
        <dbReference type="EMBL" id="RVT97984.1"/>
    </source>
</evidence>
<protein>
    <submittedName>
        <fullName evidence="10">ABC transporter permease</fullName>
    </submittedName>
</protein>
<feature type="transmembrane region" description="Helical" evidence="8">
    <location>
        <begin position="80"/>
        <end position="104"/>
    </location>
</feature>
<evidence type="ECO:0000259" key="9">
    <source>
        <dbReference type="PROSITE" id="PS50928"/>
    </source>
</evidence>
<dbReference type="Gene3D" id="1.10.3720.10">
    <property type="entry name" value="MetI-like"/>
    <property type="match status" value="1"/>
</dbReference>
<dbReference type="SUPFAM" id="SSF161098">
    <property type="entry name" value="MetI-like"/>
    <property type="match status" value="1"/>
</dbReference>
<keyword evidence="2 8" id="KW-0813">Transport</keyword>
<dbReference type="AlphaFoldDB" id="A0A437MJY0"/>
<sequence>MPAVVACIAAFDTRALIAFPPVGFTWRWFVRALTYEDFQIGFVNSLHVAAIASSIAIIVGSAVAYAIDRYDFAGKRVLEAILLAPLAIPHFTIGLGALIVAYQVGMARGWSVVVACHVVLVLPFVLRSLYVSLKNMDPRLEAAALSLGAKPWRVLLTVTLPGLAPGLAGGWIFAAILSFNEFTASLFVTVQRTQTLPVAMYNYVREYADPSMAALSALYILLTTVLLTVANRFLGLGRILGTEDVRH</sequence>